<sequence>MPPEGHTTITISDSLAAKLTRIMAQHDCSSYAEAIKYAVDTTLVQEGEITTRELVQLLAERVDKVDEEVLQ</sequence>
<dbReference type="EMBL" id="FTNP01000011">
    <property type="protein sequence ID" value="SIS09897.1"/>
    <property type="molecule type" value="Genomic_DNA"/>
</dbReference>
<dbReference type="AlphaFoldDB" id="A0A1N7GBF3"/>
<geneLocation type="plasmid" evidence="1">
    <name>unnamed2</name>
</geneLocation>
<evidence type="ECO:0000313" key="2">
    <source>
        <dbReference type="EMBL" id="SIS09897.1"/>
    </source>
</evidence>
<evidence type="ECO:0000313" key="1">
    <source>
        <dbReference type="EMBL" id="APX98527.1"/>
    </source>
</evidence>
<dbReference type="Proteomes" id="UP000185687">
    <property type="component" value="Unassembled WGS sequence"/>
</dbReference>
<dbReference type="Proteomes" id="UP000187321">
    <property type="component" value="Plasmid unnamed2"/>
</dbReference>
<name>A0A1N7GBF3_9EURY</name>
<reference evidence="1 4" key="1">
    <citation type="submission" date="2017-01" db="EMBL/GenBank/DDBJ databases">
        <title>Complete genome sequence of Haloterrigena daqingensis type strain (JX313T).</title>
        <authorList>
            <person name="Shuang W."/>
        </authorList>
    </citation>
    <scope>NUCLEOTIDE SEQUENCE [LARGE SCALE GENOMIC DNA]</scope>
    <source>
        <strain evidence="4">JX313</strain>
        <strain evidence="1">JX313T</strain>
        <plasmid evidence="4">Plasmid unnamed2</plasmid>
        <plasmid evidence="1">unnamed2</plasmid>
    </source>
</reference>
<proteinExistence type="predicted"/>
<dbReference type="EMBL" id="CP019329">
    <property type="protein sequence ID" value="APX98527.1"/>
    <property type="molecule type" value="Genomic_DNA"/>
</dbReference>
<protein>
    <submittedName>
        <fullName evidence="2">Uncharacterized protein</fullName>
    </submittedName>
</protein>
<organism evidence="2 3">
    <name type="scientific">Natronorubrum daqingense</name>
    <dbReference type="NCBI Taxonomy" id="588898"/>
    <lineage>
        <taxon>Archaea</taxon>
        <taxon>Methanobacteriati</taxon>
        <taxon>Methanobacteriota</taxon>
        <taxon>Stenosarchaea group</taxon>
        <taxon>Halobacteria</taxon>
        <taxon>Halobacteriales</taxon>
        <taxon>Natrialbaceae</taxon>
        <taxon>Natronorubrum</taxon>
    </lineage>
</organism>
<gene>
    <name evidence="1" type="ORF">BB347_17615</name>
    <name evidence="2" type="ORF">SAMN05421809_3875</name>
</gene>
<reference evidence="2 3" key="2">
    <citation type="submission" date="2017-01" db="EMBL/GenBank/DDBJ databases">
        <authorList>
            <person name="Mah S.A."/>
            <person name="Swanson W.J."/>
            <person name="Moy G.W."/>
            <person name="Vacquier V.D."/>
        </authorList>
    </citation>
    <scope>NUCLEOTIDE SEQUENCE [LARGE SCALE GENOMIC DNA]</scope>
    <source>
        <strain evidence="2 3">CGMCC 1.8909</strain>
    </source>
</reference>
<dbReference type="KEGG" id="hda:BB347_17615"/>
<evidence type="ECO:0000313" key="4">
    <source>
        <dbReference type="Proteomes" id="UP000187321"/>
    </source>
</evidence>
<keyword evidence="3" id="KW-1185">Reference proteome</keyword>
<keyword evidence="1" id="KW-0614">Plasmid</keyword>
<accession>A0A1N7GBF3</accession>
<evidence type="ECO:0000313" key="3">
    <source>
        <dbReference type="Proteomes" id="UP000185687"/>
    </source>
</evidence>